<organism evidence="2 3">
    <name type="scientific">Araneus ventricosus</name>
    <name type="common">Orbweaver spider</name>
    <name type="synonym">Epeira ventricosa</name>
    <dbReference type="NCBI Taxonomy" id="182803"/>
    <lineage>
        <taxon>Eukaryota</taxon>
        <taxon>Metazoa</taxon>
        <taxon>Ecdysozoa</taxon>
        <taxon>Arthropoda</taxon>
        <taxon>Chelicerata</taxon>
        <taxon>Arachnida</taxon>
        <taxon>Araneae</taxon>
        <taxon>Araneomorphae</taxon>
        <taxon>Entelegynae</taxon>
        <taxon>Araneoidea</taxon>
        <taxon>Araneidae</taxon>
        <taxon>Araneus</taxon>
    </lineage>
</organism>
<proteinExistence type="predicted"/>
<protein>
    <submittedName>
        <fullName evidence="2">Uncharacterized protein</fullName>
    </submittedName>
</protein>
<keyword evidence="1" id="KW-0472">Membrane</keyword>
<sequence length="116" mass="13529">MDRMRSGLQRGKEISKPNWLMVARLCPVVCETWVVSALSCYNITFCNNKPRRLVWIIGFTIHILCVESLQFIYLFTQDDTTGSSCTDLPTRRTRCFFLMHTAKDVTIFTLKQNEEK</sequence>
<feature type="transmembrane region" description="Helical" evidence="1">
    <location>
        <begin position="53"/>
        <end position="75"/>
    </location>
</feature>
<reference evidence="2 3" key="1">
    <citation type="journal article" date="2019" name="Sci. Rep.">
        <title>Orb-weaving spider Araneus ventricosus genome elucidates the spidroin gene catalogue.</title>
        <authorList>
            <person name="Kono N."/>
            <person name="Nakamura H."/>
            <person name="Ohtoshi R."/>
            <person name="Moran D.A.P."/>
            <person name="Shinohara A."/>
            <person name="Yoshida Y."/>
            <person name="Fujiwara M."/>
            <person name="Mori M."/>
            <person name="Tomita M."/>
            <person name="Arakawa K."/>
        </authorList>
    </citation>
    <scope>NUCLEOTIDE SEQUENCE [LARGE SCALE GENOMIC DNA]</scope>
</reference>
<dbReference type="Proteomes" id="UP000499080">
    <property type="component" value="Unassembled WGS sequence"/>
</dbReference>
<keyword evidence="1" id="KW-1133">Transmembrane helix</keyword>
<evidence type="ECO:0000313" key="2">
    <source>
        <dbReference type="EMBL" id="GBM88713.1"/>
    </source>
</evidence>
<keyword evidence="3" id="KW-1185">Reference proteome</keyword>
<gene>
    <name evidence="2" type="ORF">AVEN_40302_1</name>
</gene>
<comment type="caution">
    <text evidence="2">The sequence shown here is derived from an EMBL/GenBank/DDBJ whole genome shotgun (WGS) entry which is preliminary data.</text>
</comment>
<keyword evidence="1" id="KW-0812">Transmembrane</keyword>
<evidence type="ECO:0000256" key="1">
    <source>
        <dbReference type="SAM" id="Phobius"/>
    </source>
</evidence>
<dbReference type="AlphaFoldDB" id="A0A4Y2JEH3"/>
<name>A0A4Y2JEH3_ARAVE</name>
<evidence type="ECO:0000313" key="3">
    <source>
        <dbReference type="Proteomes" id="UP000499080"/>
    </source>
</evidence>
<dbReference type="EMBL" id="BGPR01190063">
    <property type="protein sequence ID" value="GBM88713.1"/>
    <property type="molecule type" value="Genomic_DNA"/>
</dbReference>
<accession>A0A4Y2JEH3</accession>